<feature type="domain" description="Malic enzyme NAD-binding" evidence="8">
    <location>
        <begin position="275"/>
        <end position="526"/>
    </location>
</feature>
<comment type="cofactor">
    <cofactor evidence="5">
        <name>Mg(2+)</name>
        <dbReference type="ChEBI" id="CHEBI:18420"/>
    </cofactor>
    <cofactor evidence="5">
        <name>Mn(2+)</name>
        <dbReference type="ChEBI" id="CHEBI:29035"/>
    </cofactor>
    <text evidence="5">Divalent metal cations. Prefers magnesium or manganese.</text>
</comment>
<dbReference type="SMART" id="SM01274">
    <property type="entry name" value="malic"/>
    <property type="match status" value="1"/>
</dbReference>
<dbReference type="NCBIfam" id="NF010052">
    <property type="entry name" value="PRK13529.1"/>
    <property type="match status" value="1"/>
</dbReference>
<feature type="binding site" evidence="4">
    <location>
        <position position="161"/>
    </location>
    <ligand>
        <name>(S)-malate</name>
        <dbReference type="ChEBI" id="CHEBI:15589"/>
    </ligand>
</feature>
<dbReference type="RefSeq" id="WP_103525768.1">
    <property type="nucleotide sequence ID" value="NZ_JAIZDC010000001.1"/>
</dbReference>
<keyword evidence="11" id="KW-1185">Reference proteome</keyword>
<feature type="binding site" evidence="4">
    <location>
        <position position="457"/>
    </location>
    <ligand>
        <name>(S)-malate</name>
        <dbReference type="ChEBI" id="CHEBI:15589"/>
    </ligand>
</feature>
<dbReference type="InterPro" id="IPR012301">
    <property type="entry name" value="Malic_N_dom"/>
</dbReference>
<dbReference type="InterPro" id="IPR012302">
    <property type="entry name" value="Malic_NAD-bd"/>
</dbReference>
<keyword evidence="2" id="KW-0560">Oxidoreductase</keyword>
<sequence length="552" mass="61462">MTVKNTSVKNDKLSANGQHGGMPLLHEPKLNKGTAYSVEERRQLGLEGLLPHAVENLDRQVERVMAHLDEKADDLERYTYLIGLEDRNETVFYKTVMSDPKRFIPVLYDPTVADACETFGNNYRRARGMYITRYMKGRMAEVLRNWPEKDVRFICVSTGGRILGLGDIGANGMGIPIGKLQLYTACAAVPPAGLLPVLFDIGTTNETLRADPFYMGTREAPVSEAELDELTEEFIQAVQEVFPNCCVHFEDWKGTDAIRMLDRYKDKILCYNDDIQGTASVALAGIAAGMNITGGKLTEQRVMFLGAGSAGLGIAKLFCAELQTLGLSEAEARKQVALFDINGLIEHSRTDLSDTQKLYARPAKPCKDFLKAIEEFKPTVLIGVSTKARAFTREVIELMSKLNEQPIIFALSNPTHKAECSAEEAYSWSKGKALFAAGVQFPDFEYEGKTYRPGQANNFYIYPAIGLATYACRPTRLNDECFIVAAHATADQVTLTQRAKGMLFPSQEQILETEVTTAARIAEYMFDSGLAQVERPRDIRAWLEAQLYKPQY</sequence>
<comment type="caution">
    <text evidence="10">The sequence shown here is derived from an EMBL/GenBank/DDBJ whole genome shotgun (WGS) entry which is preliminary data.</text>
</comment>
<evidence type="ECO:0000256" key="7">
    <source>
        <dbReference type="SAM" id="MobiDB-lite"/>
    </source>
</evidence>
<comment type="similarity">
    <text evidence="1 6">Belongs to the malic enzymes family.</text>
</comment>
<evidence type="ECO:0000256" key="4">
    <source>
        <dbReference type="PIRSR" id="PIRSR000106-2"/>
    </source>
</evidence>
<evidence type="ECO:0000256" key="2">
    <source>
        <dbReference type="ARBA" id="ARBA00023002"/>
    </source>
</evidence>
<protein>
    <submittedName>
        <fullName evidence="10">NAD-dependent malic enzyme</fullName>
    </submittedName>
</protein>
<feature type="binding site" evidence="5">
    <location>
        <position position="250"/>
    </location>
    <ligand>
        <name>a divalent metal cation</name>
        <dbReference type="ChEBI" id="CHEBI:60240"/>
    </ligand>
</feature>
<evidence type="ECO:0000259" key="9">
    <source>
        <dbReference type="SMART" id="SM01274"/>
    </source>
</evidence>
<dbReference type="Gene3D" id="3.40.50.720">
    <property type="entry name" value="NAD(P)-binding Rossmann-like Domain"/>
    <property type="match status" value="1"/>
</dbReference>
<feature type="binding site" evidence="5">
    <location>
        <position position="251"/>
    </location>
    <ligand>
        <name>a divalent metal cation</name>
        <dbReference type="ChEBI" id="CHEBI:60240"/>
    </ligand>
</feature>
<dbReference type="PANTHER" id="PTHR23406">
    <property type="entry name" value="MALIC ENZYME-RELATED"/>
    <property type="match status" value="1"/>
</dbReference>
<dbReference type="PANTHER" id="PTHR23406:SF90">
    <property type="entry name" value="MALIC ENZYME-RELATED"/>
    <property type="match status" value="1"/>
</dbReference>
<dbReference type="SUPFAM" id="SSF53223">
    <property type="entry name" value="Aminoacid dehydrogenase-like, N-terminal domain"/>
    <property type="match status" value="1"/>
</dbReference>
<feature type="compositionally biased region" description="Polar residues" evidence="7">
    <location>
        <begin position="1"/>
        <end position="17"/>
    </location>
</feature>
<dbReference type="InterPro" id="IPR037062">
    <property type="entry name" value="Malic_N_dom_sf"/>
</dbReference>
<name>A0A454JF56_9NEIS</name>
<dbReference type="GO" id="GO:0051287">
    <property type="term" value="F:NAD binding"/>
    <property type="evidence" value="ECO:0007669"/>
    <property type="project" value="InterPro"/>
</dbReference>
<evidence type="ECO:0000256" key="6">
    <source>
        <dbReference type="RuleBase" id="RU003427"/>
    </source>
</evidence>
<dbReference type="GO" id="GO:0046872">
    <property type="term" value="F:metal ion binding"/>
    <property type="evidence" value="ECO:0007669"/>
    <property type="project" value="UniProtKB-KW"/>
</dbReference>
<reference evidence="10 11" key="1">
    <citation type="submission" date="2018-10" db="EMBL/GenBank/DDBJ databases">
        <title>Draft genome sequence of Aquitalea MWU14-2217 isolated from a wild cranberry bog in Provincetown, Massachusetts.</title>
        <authorList>
            <person name="Ebadzadsahrai G."/>
            <person name="Soby S."/>
        </authorList>
    </citation>
    <scope>NUCLEOTIDE SEQUENCE [LARGE SCALE GENOMIC DNA]</scope>
    <source>
        <strain evidence="10 11">MWU14-2217</strain>
    </source>
</reference>
<dbReference type="InterPro" id="IPR001891">
    <property type="entry name" value="Malic_OxRdtase"/>
</dbReference>
<evidence type="ECO:0000259" key="8">
    <source>
        <dbReference type="SMART" id="SM00919"/>
    </source>
</evidence>
<dbReference type="EMBL" id="RFAR01000070">
    <property type="protein sequence ID" value="RMC94141.1"/>
    <property type="molecule type" value="Genomic_DNA"/>
</dbReference>
<evidence type="ECO:0000256" key="3">
    <source>
        <dbReference type="PIRSR" id="PIRSR000106-1"/>
    </source>
</evidence>
<proteinExistence type="inferred from homology"/>
<dbReference type="CDD" id="cd05312">
    <property type="entry name" value="NAD_bind_1_malic_enz"/>
    <property type="match status" value="1"/>
</dbReference>
<accession>A0A454JF56</accession>
<dbReference type="OrthoDB" id="3314528at2"/>
<keyword evidence="5 6" id="KW-0479">Metal-binding</keyword>
<dbReference type="AlphaFoldDB" id="A0A454JF56"/>
<feature type="active site" description="Proton acceptor" evidence="3">
    <location>
        <position position="179"/>
    </location>
</feature>
<organism evidence="10 11">
    <name type="scientific">Aquitalea palustris</name>
    <dbReference type="NCBI Taxonomy" id="2480983"/>
    <lineage>
        <taxon>Bacteria</taxon>
        <taxon>Pseudomonadati</taxon>
        <taxon>Pseudomonadota</taxon>
        <taxon>Betaproteobacteria</taxon>
        <taxon>Neisseriales</taxon>
        <taxon>Chromobacteriaceae</taxon>
        <taxon>Aquitalea</taxon>
    </lineage>
</organism>
<evidence type="ECO:0000256" key="1">
    <source>
        <dbReference type="ARBA" id="ARBA00008785"/>
    </source>
</evidence>
<dbReference type="Gene3D" id="3.40.50.10380">
    <property type="entry name" value="Malic enzyme, N-terminal domain"/>
    <property type="match status" value="1"/>
</dbReference>
<dbReference type="InterPro" id="IPR036291">
    <property type="entry name" value="NAD(P)-bd_dom_sf"/>
</dbReference>
<feature type="active site" description="Proton donor" evidence="3">
    <location>
        <position position="108"/>
    </location>
</feature>
<dbReference type="SUPFAM" id="SSF51735">
    <property type="entry name" value="NAD(P)-binding Rossmann-fold domains"/>
    <property type="match status" value="1"/>
</dbReference>
<dbReference type="Pfam" id="PF00390">
    <property type="entry name" value="malic"/>
    <property type="match status" value="1"/>
</dbReference>
<evidence type="ECO:0000256" key="5">
    <source>
        <dbReference type="PIRSR" id="PIRSR000106-3"/>
    </source>
</evidence>
<feature type="binding site" evidence="4">
    <location>
        <position position="413"/>
    </location>
    <ligand>
        <name>(S)-malate</name>
        <dbReference type="ChEBI" id="CHEBI:15589"/>
    </ligand>
</feature>
<dbReference type="GO" id="GO:0004473">
    <property type="term" value="F:malate dehydrogenase (decarboxylating) (NADP+) activity"/>
    <property type="evidence" value="ECO:0007669"/>
    <property type="project" value="TreeGrafter"/>
</dbReference>
<evidence type="ECO:0000313" key="11">
    <source>
        <dbReference type="Proteomes" id="UP000274139"/>
    </source>
</evidence>
<dbReference type="SMART" id="SM00919">
    <property type="entry name" value="Malic_M"/>
    <property type="match status" value="1"/>
</dbReference>
<dbReference type="GO" id="GO:0006108">
    <property type="term" value="P:malate metabolic process"/>
    <property type="evidence" value="ECO:0007669"/>
    <property type="project" value="TreeGrafter"/>
</dbReference>
<gene>
    <name evidence="10" type="ORF">EAY64_16150</name>
</gene>
<dbReference type="InterPro" id="IPR046346">
    <property type="entry name" value="Aminoacid_DH-like_N_sf"/>
</dbReference>
<dbReference type="Proteomes" id="UP000274139">
    <property type="component" value="Unassembled WGS sequence"/>
</dbReference>
<evidence type="ECO:0000313" key="10">
    <source>
        <dbReference type="EMBL" id="RMC94141.1"/>
    </source>
</evidence>
<feature type="binding site" evidence="5">
    <location>
        <position position="274"/>
    </location>
    <ligand>
        <name>a divalent metal cation</name>
        <dbReference type="ChEBI" id="CHEBI:60240"/>
    </ligand>
</feature>
<feature type="region of interest" description="Disordered" evidence="7">
    <location>
        <begin position="1"/>
        <end position="28"/>
    </location>
</feature>
<dbReference type="Pfam" id="PF03949">
    <property type="entry name" value="Malic_M"/>
    <property type="match status" value="1"/>
</dbReference>
<dbReference type="PIRSF" id="PIRSF000106">
    <property type="entry name" value="ME"/>
    <property type="match status" value="1"/>
</dbReference>
<dbReference type="PRINTS" id="PR00072">
    <property type="entry name" value="MALOXRDTASE"/>
</dbReference>
<feature type="domain" description="Malic enzyme N-terminal" evidence="9">
    <location>
        <begin position="85"/>
        <end position="265"/>
    </location>
</feature>